<dbReference type="Pfam" id="PF07728">
    <property type="entry name" value="AAA_5"/>
    <property type="match status" value="1"/>
</dbReference>
<dbReference type="Proteomes" id="UP000186657">
    <property type="component" value="Unassembled WGS sequence"/>
</dbReference>
<name>A0A1U7N395_9CYAN</name>
<comment type="caution">
    <text evidence="3">The sequence shown here is derived from an EMBL/GenBank/DDBJ whole genome shotgun (WGS) entry which is preliminary data.</text>
</comment>
<dbReference type="InterPro" id="IPR027417">
    <property type="entry name" value="P-loop_NTPase"/>
</dbReference>
<dbReference type="AlphaFoldDB" id="A0A1U7N395"/>
<dbReference type="PANTHER" id="PTHR42759:SF6">
    <property type="entry name" value="REGULATORY PROTEIN-RELATED"/>
    <property type="match status" value="1"/>
</dbReference>
<proteinExistence type="predicted"/>
<dbReference type="GO" id="GO:0016887">
    <property type="term" value="F:ATP hydrolysis activity"/>
    <property type="evidence" value="ECO:0007669"/>
    <property type="project" value="InterPro"/>
</dbReference>
<feature type="domain" description="AAA+ ATPase" evidence="2">
    <location>
        <begin position="50"/>
        <end position="218"/>
    </location>
</feature>
<dbReference type="GO" id="GO:0005524">
    <property type="term" value="F:ATP binding"/>
    <property type="evidence" value="ECO:0007669"/>
    <property type="project" value="InterPro"/>
</dbReference>
<sequence>METLNNPKPEYTGDPALQPQPGERDSKGQLLYPYLPSRELIEAVNLAIYLERPLLLKGEPGCGKTRLAHAVAYELNLPVRVWAVKSTTRAKDGLYTYDTVARLRDAQLAATGMIKPEDIPRISNPETYVRWGPLGNAFRSETLTVVLIDEIDKADIDFPNDLLMELDQRQFTVDETGEEVIANQAPIVFITSNDEKDLPDAFLRRCLFHNVEFPYHQLSDILNAHFPKSPETLVKKTVSRFQELRQQMEKDKGNTGKKVSTSELIDWFKVLRRHPTDEILAQLDGKLPYPGVLLKSVNDHMRYLNSKRL</sequence>
<dbReference type="InterPro" id="IPR003593">
    <property type="entry name" value="AAA+_ATPase"/>
</dbReference>
<dbReference type="SMART" id="SM00382">
    <property type="entry name" value="AAA"/>
    <property type="match status" value="1"/>
</dbReference>
<evidence type="ECO:0000259" key="2">
    <source>
        <dbReference type="SMART" id="SM00382"/>
    </source>
</evidence>
<gene>
    <name evidence="3" type="ORF">BJP37_16700</name>
</gene>
<protein>
    <submittedName>
        <fullName evidence="3">ATPase</fullName>
    </submittedName>
</protein>
<dbReference type="PANTHER" id="PTHR42759">
    <property type="entry name" value="MOXR FAMILY PROTEIN"/>
    <property type="match status" value="1"/>
</dbReference>
<dbReference type="InterPro" id="IPR050764">
    <property type="entry name" value="CbbQ/NirQ/NorQ/GpvN"/>
</dbReference>
<dbReference type="InterPro" id="IPR011704">
    <property type="entry name" value="ATPase_dyneun-rel_AAA"/>
</dbReference>
<keyword evidence="4" id="KW-1185">Reference proteome</keyword>
<dbReference type="SUPFAM" id="SSF52540">
    <property type="entry name" value="P-loop containing nucleoside triphosphate hydrolases"/>
    <property type="match status" value="1"/>
</dbReference>
<evidence type="ECO:0000313" key="3">
    <source>
        <dbReference type="EMBL" id="OLT60415.1"/>
    </source>
</evidence>
<dbReference type="Gene3D" id="3.40.50.300">
    <property type="entry name" value="P-loop containing nucleotide triphosphate hydrolases"/>
    <property type="match status" value="1"/>
</dbReference>
<reference evidence="3 4" key="1">
    <citation type="submission" date="2016-10" db="EMBL/GenBank/DDBJ databases">
        <title>Comparative genomics uncovers the prolific and rare metabolic potential of the cyanobacterial genus Moorea.</title>
        <authorList>
            <person name="Leao T."/>
            <person name="Castelao G."/>
            <person name="Korobeynikov A."/>
            <person name="Monroe E.A."/>
            <person name="Podell S."/>
            <person name="Glukhov E."/>
            <person name="Allen E."/>
            <person name="Gerwick W.H."/>
            <person name="Gerwick L."/>
        </authorList>
    </citation>
    <scope>NUCLEOTIDE SEQUENCE [LARGE SCALE GENOMIC DNA]</scope>
    <source>
        <strain evidence="3 4">PNG5-198</strain>
    </source>
</reference>
<feature type="region of interest" description="Disordered" evidence="1">
    <location>
        <begin position="1"/>
        <end position="28"/>
    </location>
</feature>
<evidence type="ECO:0000256" key="1">
    <source>
        <dbReference type="SAM" id="MobiDB-lite"/>
    </source>
</evidence>
<evidence type="ECO:0000313" key="4">
    <source>
        <dbReference type="Proteomes" id="UP000186657"/>
    </source>
</evidence>
<accession>A0A1U7N395</accession>
<dbReference type="CDD" id="cd00009">
    <property type="entry name" value="AAA"/>
    <property type="match status" value="1"/>
</dbReference>
<dbReference type="RefSeq" id="WP_075900629.1">
    <property type="nucleotide sequence ID" value="NZ_MKZS01000001.1"/>
</dbReference>
<dbReference type="EMBL" id="MKZS01000001">
    <property type="protein sequence ID" value="OLT60415.1"/>
    <property type="molecule type" value="Genomic_DNA"/>
</dbReference>
<organism evidence="3 4">
    <name type="scientific">Moorena bouillonii PNG</name>
    <dbReference type="NCBI Taxonomy" id="568701"/>
    <lineage>
        <taxon>Bacteria</taxon>
        <taxon>Bacillati</taxon>
        <taxon>Cyanobacteriota</taxon>
        <taxon>Cyanophyceae</taxon>
        <taxon>Coleofasciculales</taxon>
        <taxon>Coleofasciculaceae</taxon>
        <taxon>Moorena</taxon>
    </lineage>
</organism>